<evidence type="ECO:0008006" key="4">
    <source>
        <dbReference type="Google" id="ProtNLM"/>
    </source>
</evidence>
<reference evidence="2 3" key="1">
    <citation type="submission" date="2019-04" db="EMBL/GenBank/DDBJ databases">
        <title>Pedobacter sp. RP-3-15 sp. nov., isolated from Arctic soil.</title>
        <authorList>
            <person name="Dahal R.H."/>
            <person name="Kim D.-U."/>
        </authorList>
    </citation>
    <scope>NUCLEOTIDE SEQUENCE [LARGE SCALE GENOMIC DNA]</scope>
    <source>
        <strain evidence="2 3">RP-3-15</strain>
    </source>
</reference>
<evidence type="ECO:0000256" key="1">
    <source>
        <dbReference type="SAM" id="Phobius"/>
    </source>
</evidence>
<dbReference type="Proteomes" id="UP000307244">
    <property type="component" value="Unassembled WGS sequence"/>
</dbReference>
<proteinExistence type="predicted"/>
<dbReference type="EMBL" id="SWBQ01000004">
    <property type="protein sequence ID" value="TKC04896.1"/>
    <property type="molecule type" value="Genomic_DNA"/>
</dbReference>
<feature type="transmembrane region" description="Helical" evidence="1">
    <location>
        <begin position="135"/>
        <end position="153"/>
    </location>
</feature>
<comment type="caution">
    <text evidence="2">The sequence shown here is derived from an EMBL/GenBank/DDBJ whole genome shotgun (WGS) entry which is preliminary data.</text>
</comment>
<sequence>MIAYHKIWLYNLLVQEQVEKEYRTGNLTDAELKNVMEKYPVGFYTPNVFIRVGLFLLTCVIISFAYGLVTLILIDTKLIVKPGYFLFLGVTVYIALEFVIKNMNHFRSGVDDALIWISSGLILSAFYLYTDAQDMRQQDLAIAGFMVVLGCYFSLRFADVLMTAATFLSFIAFIFILWNQIPGWGLITMPFLMMAITAGSYLLCRFGRHKAITVHYSNCLIALQVLSLLVLYLAGNYFIVQTLGSDIASDKTPQVPFAPFFWTWTIVLPFIYIGAGIKKKDVTLLRTGLLLVAAAAFTFRNYYHLMPIEATLALIGATLLLAAYGIMKYLKTPKHGFTYEIVDEENIMDKLKIESLIVSETFSGTPAAAEGTRFGDGNFGGGGTSSNF</sequence>
<name>A0A4U1CJ41_9SPHI</name>
<feature type="transmembrane region" description="Helical" evidence="1">
    <location>
        <begin position="160"/>
        <end position="178"/>
    </location>
</feature>
<dbReference type="AlphaFoldDB" id="A0A4U1CJ41"/>
<gene>
    <name evidence="2" type="ORF">FA047_14080</name>
</gene>
<feature type="transmembrane region" description="Helical" evidence="1">
    <location>
        <begin position="308"/>
        <end position="327"/>
    </location>
</feature>
<keyword evidence="3" id="KW-1185">Reference proteome</keyword>
<accession>A0A4U1CJ41</accession>
<protein>
    <recommendedName>
        <fullName evidence="4">DUF2157 domain-containing protein</fullName>
    </recommendedName>
</protein>
<keyword evidence="1" id="KW-0472">Membrane</keyword>
<feature type="transmembrane region" description="Helical" evidence="1">
    <location>
        <begin position="79"/>
        <end position="100"/>
    </location>
</feature>
<feature type="transmembrane region" description="Helical" evidence="1">
    <location>
        <begin position="184"/>
        <end position="204"/>
    </location>
</feature>
<feature type="transmembrane region" description="Helical" evidence="1">
    <location>
        <begin position="259"/>
        <end position="277"/>
    </location>
</feature>
<dbReference type="RefSeq" id="WP_136836719.1">
    <property type="nucleotide sequence ID" value="NZ_SWBQ01000004.1"/>
</dbReference>
<feature type="transmembrane region" description="Helical" evidence="1">
    <location>
        <begin position="216"/>
        <end position="239"/>
    </location>
</feature>
<organism evidence="2 3">
    <name type="scientific">Pedobacter frigoris</name>
    <dbReference type="NCBI Taxonomy" id="2571272"/>
    <lineage>
        <taxon>Bacteria</taxon>
        <taxon>Pseudomonadati</taxon>
        <taxon>Bacteroidota</taxon>
        <taxon>Sphingobacteriia</taxon>
        <taxon>Sphingobacteriales</taxon>
        <taxon>Sphingobacteriaceae</taxon>
        <taxon>Pedobacter</taxon>
    </lineage>
</organism>
<evidence type="ECO:0000313" key="2">
    <source>
        <dbReference type="EMBL" id="TKC04896.1"/>
    </source>
</evidence>
<keyword evidence="1" id="KW-0812">Transmembrane</keyword>
<dbReference type="OrthoDB" id="660047at2"/>
<evidence type="ECO:0000313" key="3">
    <source>
        <dbReference type="Proteomes" id="UP000307244"/>
    </source>
</evidence>
<keyword evidence="1" id="KW-1133">Transmembrane helix</keyword>
<feature type="transmembrane region" description="Helical" evidence="1">
    <location>
        <begin position="284"/>
        <end position="302"/>
    </location>
</feature>
<feature type="transmembrane region" description="Helical" evidence="1">
    <location>
        <begin position="48"/>
        <end position="73"/>
    </location>
</feature>
<feature type="transmembrane region" description="Helical" evidence="1">
    <location>
        <begin position="112"/>
        <end position="129"/>
    </location>
</feature>